<dbReference type="InterPro" id="IPR002938">
    <property type="entry name" value="FAD-bd"/>
</dbReference>
<dbReference type="AlphaFoldDB" id="A0A0P1HEJ6"/>
<gene>
    <name evidence="7" type="primary">nicC</name>
    <name evidence="7" type="ORF">PHA8399_04246</name>
</gene>
<keyword evidence="4 7" id="KW-0560">Oxidoreductase</keyword>
<dbReference type="PRINTS" id="PR00420">
    <property type="entry name" value="RNGMNOXGNASE"/>
</dbReference>
<dbReference type="GO" id="GO:0071949">
    <property type="term" value="F:FAD binding"/>
    <property type="evidence" value="ECO:0007669"/>
    <property type="project" value="InterPro"/>
</dbReference>
<accession>A0A0P1HEJ6</accession>
<dbReference type="SUPFAM" id="SSF51905">
    <property type="entry name" value="FAD/NAD(P)-binding domain"/>
    <property type="match status" value="1"/>
</dbReference>
<keyword evidence="2" id="KW-0285">Flavoprotein</keyword>
<dbReference type="InterPro" id="IPR036188">
    <property type="entry name" value="FAD/NAD-bd_sf"/>
</dbReference>
<dbReference type="Gene3D" id="3.50.50.60">
    <property type="entry name" value="FAD/NAD(P)-binding domain"/>
    <property type="match status" value="1"/>
</dbReference>
<evidence type="ECO:0000256" key="2">
    <source>
        <dbReference type="ARBA" id="ARBA00022630"/>
    </source>
</evidence>
<dbReference type="PANTHER" id="PTHR13789">
    <property type="entry name" value="MONOOXYGENASE"/>
    <property type="match status" value="1"/>
</dbReference>
<name>A0A0P1HEJ6_9RHOB</name>
<proteinExistence type="predicted"/>
<dbReference type="STRING" id="1396826.PHA8399_04246"/>
<dbReference type="Pfam" id="PF01494">
    <property type="entry name" value="FAD_binding_3"/>
    <property type="match status" value="1"/>
</dbReference>
<evidence type="ECO:0000256" key="5">
    <source>
        <dbReference type="ARBA" id="ARBA00023033"/>
    </source>
</evidence>
<dbReference type="GO" id="GO:0043731">
    <property type="term" value="F:6-hydroxynicotinate 3-monooxygenase activity"/>
    <property type="evidence" value="ECO:0007669"/>
    <property type="project" value="UniProtKB-EC"/>
</dbReference>
<evidence type="ECO:0000256" key="3">
    <source>
        <dbReference type="ARBA" id="ARBA00022827"/>
    </source>
</evidence>
<evidence type="ECO:0000313" key="7">
    <source>
        <dbReference type="EMBL" id="CUI02085.1"/>
    </source>
</evidence>
<evidence type="ECO:0000256" key="1">
    <source>
        <dbReference type="ARBA" id="ARBA00001974"/>
    </source>
</evidence>
<keyword evidence="5 7" id="KW-0503">Monooxygenase</keyword>
<dbReference type="SUPFAM" id="SSF54373">
    <property type="entry name" value="FAD-linked reductases, C-terminal domain"/>
    <property type="match status" value="1"/>
</dbReference>
<dbReference type="RefSeq" id="WP_058288043.1">
    <property type="nucleotide sequence ID" value="NZ_CYSR01000040.1"/>
</dbReference>
<reference evidence="7 8" key="1">
    <citation type="submission" date="2015-09" db="EMBL/GenBank/DDBJ databases">
        <authorList>
            <consortium name="Swine Surveillance"/>
        </authorList>
    </citation>
    <scope>NUCLEOTIDE SEQUENCE [LARGE SCALE GENOMIC DNA]</scope>
    <source>
        <strain evidence="7 8">CECT 8399</strain>
    </source>
</reference>
<dbReference type="PANTHER" id="PTHR13789:SF318">
    <property type="entry name" value="GERANYLGERANYL DIPHOSPHATE REDUCTASE"/>
    <property type="match status" value="1"/>
</dbReference>
<comment type="cofactor">
    <cofactor evidence="1">
        <name>FAD</name>
        <dbReference type="ChEBI" id="CHEBI:57692"/>
    </cofactor>
</comment>
<dbReference type="EC" id="1.14.13.114" evidence="7"/>
<dbReference type="Proteomes" id="UP000051326">
    <property type="component" value="Unassembled WGS sequence"/>
</dbReference>
<sequence>MELKGLKITVIGAGIGGLTAALALRRQGAAVTVLEQAEAISEVGAGLQITPNGVAVLKALGLADDLAWCSQRARAVVLRGHRRGNQVLRLDLDEYAAGLPYYFVHRSDLVGILAGAARREGVQVRLLQKVERVEPGPQPVVHLGNGAQCGGDLVIGADGLHSKTRAALNGADKPVFTGQVAWRATVPNHLNLPPEAQLFMGPGRHLVAYPLRDGSLVNLVAVQERRAWAEEGWNFQDDPANLRAAFAGFGGSAAALLDAVQEVLLWGLFRHPVAARWQGENTAILGDAAHPTLPFMAQGANLALEDAWVLARALQEAEGVSAGLALYQSRRLERAQKVVQAASRNAWKYHLRAPLSWPAHQVLKLGGRFAPDKMVSQFDWIYRHDVTA</sequence>
<dbReference type="InterPro" id="IPR050493">
    <property type="entry name" value="FAD-dep_Monooxygenase_BioMet"/>
</dbReference>
<organism evidence="7 8">
    <name type="scientific">Leisingera aquaemixtae</name>
    <dbReference type="NCBI Taxonomy" id="1396826"/>
    <lineage>
        <taxon>Bacteria</taxon>
        <taxon>Pseudomonadati</taxon>
        <taxon>Pseudomonadota</taxon>
        <taxon>Alphaproteobacteria</taxon>
        <taxon>Rhodobacterales</taxon>
        <taxon>Roseobacteraceae</taxon>
        <taxon>Leisingera</taxon>
    </lineage>
</organism>
<keyword evidence="3" id="KW-0274">FAD</keyword>
<evidence type="ECO:0000256" key="4">
    <source>
        <dbReference type="ARBA" id="ARBA00023002"/>
    </source>
</evidence>
<dbReference type="EMBL" id="CYSR01000040">
    <property type="protein sequence ID" value="CUI02085.1"/>
    <property type="molecule type" value="Genomic_DNA"/>
</dbReference>
<protein>
    <submittedName>
        <fullName evidence="7">6-hydroxynicotinate 3-monooxygenase</fullName>
        <ecNumber evidence="7">1.14.13.114</ecNumber>
    </submittedName>
</protein>
<evidence type="ECO:0000313" key="8">
    <source>
        <dbReference type="Proteomes" id="UP000051326"/>
    </source>
</evidence>
<evidence type="ECO:0000259" key="6">
    <source>
        <dbReference type="Pfam" id="PF01494"/>
    </source>
</evidence>
<feature type="domain" description="FAD-binding" evidence="6">
    <location>
        <begin position="8"/>
        <end position="341"/>
    </location>
</feature>